<keyword evidence="10" id="KW-1185">Reference proteome</keyword>
<protein>
    <recommendedName>
        <fullName evidence="4">tRNA pseudouridine synthase A</fullName>
        <ecNumber evidence="4">5.4.99.12</ecNumber>
    </recommendedName>
    <alternativeName>
        <fullName evidence="4">tRNA pseudouridine(38-40) synthase</fullName>
    </alternativeName>
    <alternativeName>
        <fullName evidence="4">tRNA pseudouridylate synthase I</fullName>
    </alternativeName>
    <alternativeName>
        <fullName evidence="4">tRNA-uridine isomerase I</fullName>
    </alternativeName>
</protein>
<dbReference type="KEGG" id="taqu:KDW03_02435"/>
<dbReference type="RefSeq" id="WP_271435806.1">
    <property type="nucleotide sequence ID" value="NZ_CP073355.1"/>
</dbReference>
<dbReference type="CDD" id="cd02570">
    <property type="entry name" value="PseudoU_synth_EcTruA"/>
    <property type="match status" value="1"/>
</dbReference>
<feature type="binding site" evidence="4 6">
    <location>
        <position position="111"/>
    </location>
    <ligand>
        <name>substrate</name>
    </ligand>
</feature>
<dbReference type="GO" id="GO:0003723">
    <property type="term" value="F:RNA binding"/>
    <property type="evidence" value="ECO:0007669"/>
    <property type="project" value="InterPro"/>
</dbReference>
<dbReference type="GO" id="GO:0031119">
    <property type="term" value="P:tRNA pseudouridine synthesis"/>
    <property type="evidence" value="ECO:0007669"/>
    <property type="project" value="UniProtKB-UniRule"/>
</dbReference>
<organism evidence="9 10">
    <name type="scientific">Thermospira aquatica</name>
    <dbReference type="NCBI Taxonomy" id="2828656"/>
    <lineage>
        <taxon>Bacteria</taxon>
        <taxon>Pseudomonadati</taxon>
        <taxon>Spirochaetota</taxon>
        <taxon>Spirochaetia</taxon>
        <taxon>Brevinematales</taxon>
        <taxon>Thermospiraceae</taxon>
        <taxon>Thermospira</taxon>
    </lineage>
</organism>
<feature type="domain" description="Pseudouridine synthase I TruA alpha/beta" evidence="8">
    <location>
        <begin position="9"/>
        <end position="102"/>
    </location>
</feature>
<sequence length="245" mass="28566">MVRNIHMILEYDGGKYHGWQRQNGQSTVQGRIEHVLKQMTGEDIELIGASRTDAGVHALGQSANFFCRSSLPIEEMEAYLKQFLPDDIQVISIREAEPRFHARHLAIGKHYRYQIWNGEKKNIFERRYYYQIRQKLDLDAMREVIPLLTGTRDFRIFTTALSKDKSAFKRLDSITMEVEGPKIFLHFKGDSFLHKMVRMLTGTLIQVGLHELSKEDVLSLMQSSREKRHILTAPPHALFLVEVYY</sequence>
<gene>
    <name evidence="4 9" type="primary">truA</name>
    <name evidence="9" type="ORF">KDW03_02435</name>
</gene>
<keyword evidence="2 4" id="KW-0819">tRNA processing</keyword>
<dbReference type="Proteomes" id="UP001056539">
    <property type="component" value="Chromosome"/>
</dbReference>
<dbReference type="PANTHER" id="PTHR11142:SF22">
    <property type="entry name" value="TRNA PSEUDOURIDINE SYNTHASE A 2"/>
    <property type="match status" value="1"/>
</dbReference>
<comment type="caution">
    <text evidence="4">Lacks conserved residue(s) required for the propagation of feature annotation.</text>
</comment>
<proteinExistence type="inferred from homology"/>
<comment type="similarity">
    <text evidence="1 4 7">Belongs to the tRNA pseudouridine synthase TruA family.</text>
</comment>
<feature type="domain" description="Pseudouridine synthase I TruA alpha/beta" evidence="8">
    <location>
        <begin position="147"/>
        <end position="245"/>
    </location>
</feature>
<evidence type="ECO:0000259" key="8">
    <source>
        <dbReference type="Pfam" id="PF01416"/>
    </source>
</evidence>
<dbReference type="SUPFAM" id="SSF55120">
    <property type="entry name" value="Pseudouridine synthase"/>
    <property type="match status" value="1"/>
</dbReference>
<dbReference type="HAMAP" id="MF_00171">
    <property type="entry name" value="TruA"/>
    <property type="match status" value="1"/>
</dbReference>
<dbReference type="PANTHER" id="PTHR11142">
    <property type="entry name" value="PSEUDOURIDYLATE SYNTHASE"/>
    <property type="match status" value="1"/>
</dbReference>
<dbReference type="FunFam" id="3.30.70.580:FF:000001">
    <property type="entry name" value="tRNA pseudouridine synthase A"/>
    <property type="match status" value="1"/>
</dbReference>
<evidence type="ECO:0000256" key="2">
    <source>
        <dbReference type="ARBA" id="ARBA00022694"/>
    </source>
</evidence>
<evidence type="ECO:0000256" key="4">
    <source>
        <dbReference type="HAMAP-Rule" id="MF_00171"/>
    </source>
</evidence>
<dbReference type="Gene3D" id="3.30.70.580">
    <property type="entry name" value="Pseudouridine synthase I, catalytic domain, N-terminal subdomain"/>
    <property type="match status" value="1"/>
</dbReference>
<dbReference type="EMBL" id="CP073355">
    <property type="protein sequence ID" value="URA10679.1"/>
    <property type="molecule type" value="Genomic_DNA"/>
</dbReference>
<dbReference type="InterPro" id="IPR020103">
    <property type="entry name" value="PsdUridine_synth_cat_dom_sf"/>
</dbReference>
<dbReference type="AlphaFoldDB" id="A0AAX3BEB1"/>
<evidence type="ECO:0000313" key="10">
    <source>
        <dbReference type="Proteomes" id="UP001056539"/>
    </source>
</evidence>
<dbReference type="Pfam" id="PF01416">
    <property type="entry name" value="PseudoU_synth_1"/>
    <property type="match status" value="2"/>
</dbReference>
<evidence type="ECO:0000256" key="5">
    <source>
        <dbReference type="PIRSR" id="PIRSR001430-1"/>
    </source>
</evidence>
<comment type="function">
    <text evidence="4">Formation of pseudouridine at positions 38, 39 and 40 in the anticodon stem and loop of transfer RNAs.</text>
</comment>
<comment type="subunit">
    <text evidence="4">Homodimer.</text>
</comment>
<evidence type="ECO:0000256" key="6">
    <source>
        <dbReference type="PIRSR" id="PIRSR001430-2"/>
    </source>
</evidence>
<dbReference type="GO" id="GO:0160147">
    <property type="term" value="F:tRNA pseudouridine(38-40) synthase activity"/>
    <property type="evidence" value="ECO:0007669"/>
    <property type="project" value="UniProtKB-EC"/>
</dbReference>
<dbReference type="InterPro" id="IPR001406">
    <property type="entry name" value="PsdUridine_synth_TruA"/>
</dbReference>
<evidence type="ECO:0000256" key="3">
    <source>
        <dbReference type="ARBA" id="ARBA00023235"/>
    </source>
</evidence>
<dbReference type="InterPro" id="IPR020097">
    <property type="entry name" value="PsdUridine_synth_TruA_a/b_dom"/>
</dbReference>
<keyword evidence="3 4" id="KW-0413">Isomerase</keyword>
<reference evidence="9" key="2">
    <citation type="submission" date="2022-06" db="EMBL/GenBank/DDBJ databases">
        <title>Thermospira aquatica gen. nov., sp. nov.</title>
        <authorList>
            <person name="Ben Ali Gam Z."/>
            <person name="Labat M."/>
        </authorList>
    </citation>
    <scope>NUCLEOTIDE SEQUENCE</scope>
    <source>
        <strain evidence="9">F1F22</strain>
    </source>
</reference>
<comment type="catalytic activity">
    <reaction evidence="4 7">
        <text>uridine(38/39/40) in tRNA = pseudouridine(38/39/40) in tRNA</text>
        <dbReference type="Rhea" id="RHEA:22376"/>
        <dbReference type="Rhea" id="RHEA-COMP:10085"/>
        <dbReference type="Rhea" id="RHEA-COMP:10087"/>
        <dbReference type="ChEBI" id="CHEBI:65314"/>
        <dbReference type="ChEBI" id="CHEBI:65315"/>
        <dbReference type="EC" id="5.4.99.12"/>
    </reaction>
</comment>
<evidence type="ECO:0000256" key="7">
    <source>
        <dbReference type="RuleBase" id="RU003792"/>
    </source>
</evidence>
<reference evidence="9" key="1">
    <citation type="submission" date="2021-04" db="EMBL/GenBank/DDBJ databases">
        <authorList>
            <person name="Postec A."/>
        </authorList>
    </citation>
    <scope>NUCLEOTIDE SEQUENCE</scope>
    <source>
        <strain evidence="9">F1F22</strain>
    </source>
</reference>
<dbReference type="InterPro" id="IPR020094">
    <property type="entry name" value="TruA/RsuA/RluB/E/F_N"/>
</dbReference>
<name>A0AAX3BEB1_9SPIR</name>
<accession>A0AAX3BEB1</accession>
<evidence type="ECO:0000256" key="1">
    <source>
        <dbReference type="ARBA" id="ARBA00009375"/>
    </source>
</evidence>
<dbReference type="InterPro" id="IPR020095">
    <property type="entry name" value="PsdUridine_synth_TruA_C"/>
</dbReference>
<dbReference type="PIRSF" id="PIRSF001430">
    <property type="entry name" value="tRNA_psdUrid_synth"/>
    <property type="match status" value="1"/>
</dbReference>
<evidence type="ECO:0000313" key="9">
    <source>
        <dbReference type="EMBL" id="URA10679.1"/>
    </source>
</evidence>
<feature type="active site" description="Nucleophile" evidence="4 5">
    <location>
        <position position="53"/>
    </location>
</feature>
<dbReference type="EC" id="5.4.99.12" evidence="4"/>
<dbReference type="Gene3D" id="3.30.70.660">
    <property type="entry name" value="Pseudouridine synthase I, catalytic domain, C-terminal subdomain"/>
    <property type="match status" value="1"/>
</dbReference>
<dbReference type="NCBIfam" id="TIGR00071">
    <property type="entry name" value="hisT_truA"/>
    <property type="match status" value="1"/>
</dbReference>